<dbReference type="PANTHER" id="PTHR13502:SF3">
    <property type="entry name" value="CDC42 SMALL EFFECTOR PROTEIN 1"/>
    <property type="match status" value="1"/>
</dbReference>
<comment type="function">
    <text evidence="1">Probably involved in the organization of the actin cytoskeleton by acting downstream of CDC42, inducing actin filament assembly.</text>
</comment>
<keyword evidence="6" id="KW-0963">Cytoplasm</keyword>
<dbReference type="CDD" id="cd00132">
    <property type="entry name" value="CRIB"/>
    <property type="match status" value="1"/>
</dbReference>
<evidence type="ECO:0000256" key="1">
    <source>
        <dbReference type="ARBA" id="ARBA00003083"/>
    </source>
</evidence>
<evidence type="ECO:0000256" key="11">
    <source>
        <dbReference type="ARBA" id="ARBA00023288"/>
    </source>
</evidence>
<name>A0ABN9LB28_9NEOB</name>
<gene>
    <name evidence="14" type="ORF">RIMI_LOCUS6143734</name>
</gene>
<evidence type="ECO:0000313" key="15">
    <source>
        <dbReference type="Proteomes" id="UP001176940"/>
    </source>
</evidence>
<keyword evidence="9" id="KW-0564">Palmitate</keyword>
<evidence type="ECO:0000256" key="7">
    <source>
        <dbReference type="ARBA" id="ARBA00022960"/>
    </source>
</evidence>
<evidence type="ECO:0000259" key="13">
    <source>
        <dbReference type="PROSITE" id="PS50108"/>
    </source>
</evidence>
<dbReference type="PROSITE" id="PS50108">
    <property type="entry name" value="CRIB"/>
    <property type="match status" value="1"/>
</dbReference>
<feature type="region of interest" description="Disordered" evidence="12">
    <location>
        <begin position="210"/>
        <end position="229"/>
    </location>
</feature>
<evidence type="ECO:0000256" key="4">
    <source>
        <dbReference type="ARBA" id="ARBA00005720"/>
    </source>
</evidence>
<keyword evidence="15" id="KW-1185">Reference proteome</keyword>
<evidence type="ECO:0000256" key="9">
    <source>
        <dbReference type="ARBA" id="ARBA00023139"/>
    </source>
</evidence>
<keyword evidence="8" id="KW-0472">Membrane</keyword>
<comment type="caution">
    <text evidence="14">The sequence shown here is derived from an EMBL/GenBank/DDBJ whole genome shotgun (WGS) entry which is preliminary data.</text>
</comment>
<keyword evidence="7" id="KW-0133">Cell shape</keyword>
<evidence type="ECO:0000313" key="14">
    <source>
        <dbReference type="EMBL" id="CAJ0934864.1"/>
    </source>
</evidence>
<feature type="non-terminal residue" evidence="14">
    <location>
        <position position="229"/>
    </location>
</feature>
<evidence type="ECO:0000256" key="5">
    <source>
        <dbReference type="ARBA" id="ARBA00022475"/>
    </source>
</evidence>
<dbReference type="InterPro" id="IPR036936">
    <property type="entry name" value="CRIB_dom_sf"/>
</dbReference>
<keyword evidence="10" id="KW-0206">Cytoskeleton</keyword>
<dbReference type="Proteomes" id="UP001176940">
    <property type="component" value="Unassembled WGS sequence"/>
</dbReference>
<feature type="compositionally biased region" description="Basic and acidic residues" evidence="12">
    <location>
        <begin position="214"/>
        <end position="223"/>
    </location>
</feature>
<keyword evidence="5" id="KW-1003">Cell membrane</keyword>
<keyword evidence="11" id="KW-0449">Lipoprotein</keyword>
<dbReference type="InterPro" id="IPR039056">
    <property type="entry name" value="SPEC"/>
</dbReference>
<dbReference type="EMBL" id="CAUEEQ010010948">
    <property type="protein sequence ID" value="CAJ0934864.1"/>
    <property type="molecule type" value="Genomic_DNA"/>
</dbReference>
<evidence type="ECO:0000256" key="8">
    <source>
        <dbReference type="ARBA" id="ARBA00023136"/>
    </source>
</evidence>
<evidence type="ECO:0000256" key="12">
    <source>
        <dbReference type="SAM" id="MobiDB-lite"/>
    </source>
</evidence>
<protein>
    <recommendedName>
        <fullName evidence="13">CRIB domain-containing protein</fullName>
    </recommendedName>
</protein>
<feature type="domain" description="CRIB" evidence="13">
    <location>
        <begin position="181"/>
        <end position="194"/>
    </location>
</feature>
<dbReference type="Gene3D" id="3.90.810.10">
    <property type="entry name" value="CRIB domain"/>
    <property type="match status" value="1"/>
</dbReference>
<comment type="similarity">
    <text evidence="4">Belongs to the CDC42SE/SPEC family.</text>
</comment>
<evidence type="ECO:0000256" key="2">
    <source>
        <dbReference type="ARBA" id="ARBA00004193"/>
    </source>
</evidence>
<comment type="subcellular location">
    <subcellularLocation>
        <location evidence="2">Cell membrane</location>
        <topology evidence="2">Lipid-anchor</topology>
    </subcellularLocation>
    <subcellularLocation>
        <location evidence="3">Cytoplasm</location>
        <location evidence="3">Cytoskeleton</location>
    </subcellularLocation>
</comment>
<proteinExistence type="inferred from homology"/>
<evidence type="ECO:0000256" key="10">
    <source>
        <dbReference type="ARBA" id="ARBA00023212"/>
    </source>
</evidence>
<evidence type="ECO:0000256" key="3">
    <source>
        <dbReference type="ARBA" id="ARBA00004245"/>
    </source>
</evidence>
<sequence>MSDFWHKFGCCVVEKATTDLAILGGYLFVQRLLPVPLLEEAVFQKLAVGLGVEHHSIFNLKRSHKFIFDDTSPYQYPTSTLLASESEWSSLPFTDPASGPSRVTLISSVHKTFENNVAALKYGKTGGKWHLGSFMLDFPKFMGSYFAPFLPNTLFATLLAICHETLDCSKKKRRRIDRSMIGEPMNFVHLTHIGSGDMGAGDGVQMAGPMQEQMRSKGGRDRQWNNSRI</sequence>
<organism evidence="14 15">
    <name type="scientific">Ranitomeya imitator</name>
    <name type="common">mimic poison frog</name>
    <dbReference type="NCBI Taxonomy" id="111125"/>
    <lineage>
        <taxon>Eukaryota</taxon>
        <taxon>Metazoa</taxon>
        <taxon>Chordata</taxon>
        <taxon>Craniata</taxon>
        <taxon>Vertebrata</taxon>
        <taxon>Euteleostomi</taxon>
        <taxon>Amphibia</taxon>
        <taxon>Batrachia</taxon>
        <taxon>Anura</taxon>
        <taxon>Neobatrachia</taxon>
        <taxon>Hyloidea</taxon>
        <taxon>Dendrobatidae</taxon>
        <taxon>Dendrobatinae</taxon>
        <taxon>Ranitomeya</taxon>
    </lineage>
</organism>
<dbReference type="InterPro" id="IPR000095">
    <property type="entry name" value="CRIB_dom"/>
</dbReference>
<evidence type="ECO:0000256" key="6">
    <source>
        <dbReference type="ARBA" id="ARBA00022490"/>
    </source>
</evidence>
<accession>A0ABN9LB28</accession>
<dbReference type="PANTHER" id="PTHR13502">
    <property type="entry name" value="CDC42 SMALL EFFECTOR PROTEIN HOMOLOG"/>
    <property type="match status" value="1"/>
</dbReference>
<reference evidence="14" key="1">
    <citation type="submission" date="2023-07" db="EMBL/GenBank/DDBJ databases">
        <authorList>
            <person name="Stuckert A."/>
        </authorList>
    </citation>
    <scope>NUCLEOTIDE SEQUENCE</scope>
</reference>